<dbReference type="Proteomes" id="UP000235611">
    <property type="component" value="Unassembled WGS sequence"/>
</dbReference>
<evidence type="ECO:0000313" key="3">
    <source>
        <dbReference type="Proteomes" id="UP000235611"/>
    </source>
</evidence>
<evidence type="ECO:0000256" key="1">
    <source>
        <dbReference type="SAM" id="Phobius"/>
    </source>
</evidence>
<evidence type="ECO:0000313" key="2">
    <source>
        <dbReference type="EMBL" id="PMP10234.1"/>
    </source>
</evidence>
<protein>
    <submittedName>
        <fullName evidence="2">Uncharacterized protein</fullName>
    </submittedName>
</protein>
<dbReference type="EMBL" id="MDBO01000075">
    <property type="protein sequence ID" value="PMP10234.1"/>
    <property type="molecule type" value="Genomic_DNA"/>
</dbReference>
<dbReference type="AlphaFoldDB" id="A0AAP8MX45"/>
<reference evidence="3" key="1">
    <citation type="submission" date="2016-07" db="EMBL/GenBank/DDBJ databases">
        <title>Nontailed viruses are major unrecognized killers of bacteria in the ocean.</title>
        <authorList>
            <person name="Kauffman K."/>
            <person name="Hussain F."/>
            <person name="Yang J."/>
            <person name="Arevalo P."/>
            <person name="Brown J."/>
            <person name="Cutler M."/>
            <person name="Kelly L."/>
            <person name="Polz M.F."/>
        </authorList>
    </citation>
    <scope>NUCLEOTIDE SEQUENCE [LARGE SCALE GENOMIC DNA]</scope>
    <source>
        <strain evidence="3">10N.222.49.A5</strain>
    </source>
</reference>
<feature type="transmembrane region" description="Helical" evidence="1">
    <location>
        <begin position="31"/>
        <end position="49"/>
    </location>
</feature>
<accession>A0AAP8MX45</accession>
<keyword evidence="1" id="KW-0812">Transmembrane</keyword>
<proteinExistence type="predicted"/>
<keyword evidence="1" id="KW-1133">Transmembrane helix</keyword>
<organism evidence="2 3">
    <name type="scientific">Vibrio breoganii</name>
    <dbReference type="NCBI Taxonomy" id="553239"/>
    <lineage>
        <taxon>Bacteria</taxon>
        <taxon>Pseudomonadati</taxon>
        <taxon>Pseudomonadota</taxon>
        <taxon>Gammaproteobacteria</taxon>
        <taxon>Vibrionales</taxon>
        <taxon>Vibrionaceae</taxon>
        <taxon>Vibrio</taxon>
    </lineage>
</organism>
<sequence length="131" mass="15523">MISLYQTSLFKRGFSVSGGYKVIEIDKKVRITFFVSMVVMVCGWVYDYAELRTKFFVKEQTDEKRFVSIEARQLVNTEVVNTVDTIKNDVAMNRQFIDRFDKFLEIQQDMNAQLIELSTQQKYILKKLEHE</sequence>
<name>A0AAP8MX45_9VIBR</name>
<comment type="caution">
    <text evidence="2">The sequence shown here is derived from an EMBL/GenBank/DDBJ whole genome shotgun (WGS) entry which is preliminary data.</text>
</comment>
<gene>
    <name evidence="2" type="ORF">BCS93_11200</name>
</gene>
<keyword evidence="1" id="KW-0472">Membrane</keyword>